<evidence type="ECO:0000256" key="5">
    <source>
        <dbReference type="ARBA" id="ARBA00021006"/>
    </source>
</evidence>
<reference evidence="20" key="2">
    <citation type="submission" date="2021-08" db="EMBL/GenBank/DDBJ databases">
        <authorList>
            <person name="Burzynski A."/>
        </authorList>
    </citation>
    <scope>NUCLEOTIDE SEQUENCE</scope>
    <source>
        <strain evidence="20">PPOv0</strain>
    </source>
</reference>
<evidence type="ECO:0000256" key="3">
    <source>
        <dbReference type="ARBA" id="ARBA00009025"/>
    </source>
</evidence>
<dbReference type="GO" id="GO:0048039">
    <property type="term" value="F:ubiquinone binding"/>
    <property type="evidence" value="ECO:0007669"/>
    <property type="project" value="TreeGrafter"/>
</dbReference>
<dbReference type="GO" id="GO:0015990">
    <property type="term" value="P:electron transport coupled proton transport"/>
    <property type="evidence" value="ECO:0007669"/>
    <property type="project" value="TreeGrafter"/>
</dbReference>
<comment type="subcellular location">
    <subcellularLocation>
        <location evidence="2 17">Mitochondrion membrane</location>
        <topology evidence="2 17">Multi-pass membrane protein</topology>
    </subcellularLocation>
</comment>
<dbReference type="EC" id="7.1.1.2" evidence="4 17"/>
<feature type="transmembrane region" description="Helical" evidence="17">
    <location>
        <begin position="371"/>
        <end position="393"/>
    </location>
</feature>
<evidence type="ECO:0000256" key="7">
    <source>
        <dbReference type="ARBA" id="ARBA00022660"/>
    </source>
</evidence>
<feature type="transmembrane region" description="Helical" evidence="17">
    <location>
        <begin position="134"/>
        <end position="155"/>
    </location>
</feature>
<geneLocation type="mitochondrion" evidence="20"/>
<dbReference type="GO" id="GO:0008137">
    <property type="term" value="F:NADH dehydrogenase (ubiquinone) activity"/>
    <property type="evidence" value="ECO:0007669"/>
    <property type="project" value="UniProtKB-UniRule"/>
</dbReference>
<keyword evidence="10 17" id="KW-0249">Electron transport</keyword>
<evidence type="ECO:0000256" key="1">
    <source>
        <dbReference type="ARBA" id="ARBA00003257"/>
    </source>
</evidence>
<proteinExistence type="inferred from homology"/>
<keyword evidence="8 17" id="KW-0812">Transmembrane</keyword>
<keyword evidence="7 17" id="KW-0679">Respiratory chain</keyword>
<feature type="transmembrane region" description="Helical" evidence="17">
    <location>
        <begin position="53"/>
        <end position="75"/>
    </location>
</feature>
<evidence type="ECO:0000256" key="12">
    <source>
        <dbReference type="ARBA" id="ARBA00023027"/>
    </source>
</evidence>
<feature type="transmembrane region" description="Helical" evidence="17">
    <location>
        <begin position="82"/>
        <end position="101"/>
    </location>
</feature>
<keyword evidence="14 17" id="KW-0496">Mitochondrion</keyword>
<feature type="transmembrane region" description="Helical" evidence="17">
    <location>
        <begin position="414"/>
        <end position="434"/>
    </location>
</feature>
<evidence type="ECO:0000313" key="20">
    <source>
        <dbReference type="EMBL" id="DAZ91363.1"/>
    </source>
</evidence>
<feature type="transmembrane region" description="Helical" evidence="17">
    <location>
        <begin position="242"/>
        <end position="259"/>
    </location>
</feature>
<evidence type="ECO:0000256" key="13">
    <source>
        <dbReference type="ARBA" id="ARBA00023075"/>
    </source>
</evidence>
<dbReference type="InterPro" id="IPR001750">
    <property type="entry name" value="ND/Mrp_TM"/>
</dbReference>
<keyword evidence="11 17" id="KW-1133">Transmembrane helix</keyword>
<dbReference type="GO" id="GO:0042773">
    <property type="term" value="P:ATP synthesis coupled electron transport"/>
    <property type="evidence" value="ECO:0007669"/>
    <property type="project" value="InterPro"/>
</dbReference>
<evidence type="ECO:0000256" key="4">
    <source>
        <dbReference type="ARBA" id="ARBA00012944"/>
    </source>
</evidence>
<keyword evidence="13 17" id="KW-0830">Ubiquinone</keyword>
<evidence type="ECO:0000256" key="6">
    <source>
        <dbReference type="ARBA" id="ARBA00022448"/>
    </source>
</evidence>
<feature type="domain" description="NADH:quinone oxidoreductase/Mrp antiporter transmembrane" evidence="18">
    <location>
        <begin position="103"/>
        <end position="384"/>
    </location>
</feature>
<evidence type="ECO:0000259" key="18">
    <source>
        <dbReference type="Pfam" id="PF00361"/>
    </source>
</evidence>
<evidence type="ECO:0000256" key="2">
    <source>
        <dbReference type="ARBA" id="ARBA00004225"/>
    </source>
</evidence>
<dbReference type="PANTHER" id="PTHR43507:SF20">
    <property type="entry name" value="NADH-UBIQUINONE OXIDOREDUCTASE CHAIN 4"/>
    <property type="match status" value="1"/>
</dbReference>
<evidence type="ECO:0000256" key="10">
    <source>
        <dbReference type="ARBA" id="ARBA00022982"/>
    </source>
</evidence>
<keyword evidence="15 17" id="KW-0472">Membrane</keyword>
<evidence type="ECO:0000259" key="19">
    <source>
        <dbReference type="Pfam" id="PF01059"/>
    </source>
</evidence>
<feature type="transmembrane region" description="Helical" evidence="17">
    <location>
        <begin position="107"/>
        <end position="127"/>
    </location>
</feature>
<feature type="domain" description="NADH:ubiquinone oxidoreductase chain 4 N-terminal" evidence="19">
    <location>
        <begin position="1"/>
        <end position="96"/>
    </location>
</feature>
<dbReference type="GO" id="GO:0003954">
    <property type="term" value="F:NADH dehydrogenase activity"/>
    <property type="evidence" value="ECO:0007669"/>
    <property type="project" value="TreeGrafter"/>
</dbReference>
<dbReference type="Pfam" id="PF00361">
    <property type="entry name" value="Proton_antipo_M"/>
    <property type="match status" value="1"/>
</dbReference>
<evidence type="ECO:0000256" key="9">
    <source>
        <dbReference type="ARBA" id="ARBA00022967"/>
    </source>
</evidence>
<dbReference type="Pfam" id="PF01059">
    <property type="entry name" value="Oxidored_q5_N"/>
    <property type="match status" value="1"/>
</dbReference>
<sequence>MLSFILSCGSMMVVREMWGEFLVMMMLLTGIFLMNSSDNLMWKISFLGEMDYISWSLTGLSFWVVMLSVLGSVMVKKNLLRYMFLMFNMALLISFLVSFYVSDFMFFYLGFESCLVPIFFLILGWGYQPERIEAGVYMLMYTVFGSLPLFFLILWMKKSGSSYMYWQMFMSGSSFFFYVFLMGAFLVKFPMYGVHLWLLKAHVEAPVAGSMLLAGVMLKLGGYGMIRFLPFWESSPEKVKDVIMILSLWGGFMVSLTCLRQMDMKLLIASSSVVHMSMCIGGLLVMSEWGMKGSVFLMVGHGLCSSGLFFLANIVYLRTGSRSMTVSKGFLNVMPSMSLVWFLLVVCNMGSPPSLNLLGEILIISTLVNWSYLSVILIAFLSFFGACYSIYLFSLSQHGKYVKVISGSDSGKSLEYLICMGHWLPLNMIILSIFCLG</sequence>
<comment type="function">
    <text evidence="1">Core subunit of the mitochondrial membrane respiratory chain NADH dehydrogenase (Complex I) that is believed to belong to the minimal assembly required for catalysis. Complex I functions in the transfer of electrons from NADH to the respiratory chain. The immediate electron acceptor for the enzyme is believed to be ubiquinone.</text>
</comment>
<reference evidence="20" key="1">
    <citation type="journal article" date="2021" name="Int. J. Mol. Sci.">
        <title>Mitochondrial Genomes, Phylogenetic Associations, and SNP Recovery for the Key Invasive Ponto-Caspian Amphipods in Europe.</title>
        <authorList>
            <person name="Mamos T."/>
            <person name="Grabowski M."/>
            <person name="Rewicz T."/>
            <person name="Bojko J."/>
            <person name="Strapagiel D."/>
            <person name="Burzynski A."/>
        </authorList>
    </citation>
    <scope>NUCLEOTIDE SEQUENCE</scope>
    <source>
        <strain evidence="20">PPOv0</strain>
    </source>
</reference>
<evidence type="ECO:0000256" key="16">
    <source>
        <dbReference type="ARBA" id="ARBA00049551"/>
    </source>
</evidence>
<keyword evidence="6 17" id="KW-0813">Transport</keyword>
<dbReference type="AlphaFoldDB" id="A0A9N6YK46"/>
<evidence type="ECO:0000256" key="17">
    <source>
        <dbReference type="RuleBase" id="RU003297"/>
    </source>
</evidence>
<feature type="transmembrane region" description="Helical" evidence="17">
    <location>
        <begin position="175"/>
        <end position="199"/>
    </location>
</feature>
<evidence type="ECO:0000256" key="15">
    <source>
        <dbReference type="ARBA" id="ARBA00023136"/>
    </source>
</evidence>
<feature type="transmembrane region" description="Helical" evidence="17">
    <location>
        <begin position="266"/>
        <end position="287"/>
    </location>
</feature>
<feature type="transmembrane region" description="Helical" evidence="17">
    <location>
        <begin position="12"/>
        <end position="33"/>
    </location>
</feature>
<feature type="transmembrane region" description="Helical" evidence="17">
    <location>
        <begin position="329"/>
        <end position="351"/>
    </location>
</feature>
<comment type="function">
    <text evidence="17">Core subunit of the mitochondrial membrane respiratory chain NADH dehydrogenase (Complex I) which catalyzes electron transfer from NADH through the respiratory chain, using ubiquinone as an electron acceptor. Essential for the catalytic activity and assembly of complex I.</text>
</comment>
<dbReference type="InterPro" id="IPR000260">
    <property type="entry name" value="NADH4_N"/>
</dbReference>
<evidence type="ECO:0000256" key="8">
    <source>
        <dbReference type="ARBA" id="ARBA00022692"/>
    </source>
</evidence>
<organism evidence="20">
    <name type="scientific">Pandorites podoceroides</name>
    <dbReference type="NCBI Taxonomy" id="1842081"/>
    <lineage>
        <taxon>Eukaryota</taxon>
        <taxon>Metazoa</taxon>
        <taxon>Ecdysozoa</taxon>
        <taxon>Arthropoda</taxon>
        <taxon>Crustacea</taxon>
        <taxon>Multicrustacea</taxon>
        <taxon>Malacostraca</taxon>
        <taxon>Eumalacostraca</taxon>
        <taxon>Peracarida</taxon>
        <taxon>Amphipoda</taxon>
        <taxon>Senticaudata</taxon>
        <taxon>Gammarida</taxon>
        <taxon>Gammaridira</taxon>
        <taxon>Gammaroidea</taxon>
        <taxon>Pontogammaridae</taxon>
        <taxon>Pandorites</taxon>
    </lineage>
</organism>
<feature type="transmembrane region" description="Helical" evidence="17">
    <location>
        <begin position="293"/>
        <end position="317"/>
    </location>
</feature>
<evidence type="ECO:0000256" key="14">
    <source>
        <dbReference type="ARBA" id="ARBA00023128"/>
    </source>
</evidence>
<feature type="transmembrane region" description="Helical" evidence="17">
    <location>
        <begin position="211"/>
        <end position="230"/>
    </location>
</feature>
<dbReference type="InterPro" id="IPR003918">
    <property type="entry name" value="NADH_UbQ_OxRdtase"/>
</dbReference>
<accession>A0A9N6YK46</accession>
<dbReference type="EMBL" id="BK059235">
    <property type="protein sequence ID" value="DAZ91363.1"/>
    <property type="molecule type" value="Genomic_DNA"/>
</dbReference>
<dbReference type="PANTHER" id="PTHR43507">
    <property type="entry name" value="NADH-UBIQUINONE OXIDOREDUCTASE CHAIN 4"/>
    <property type="match status" value="1"/>
</dbReference>
<evidence type="ECO:0000256" key="11">
    <source>
        <dbReference type="ARBA" id="ARBA00022989"/>
    </source>
</evidence>
<name>A0A9N6YK46_9CRUS</name>
<dbReference type="PRINTS" id="PR01437">
    <property type="entry name" value="NUOXDRDTASE4"/>
</dbReference>
<comment type="catalytic activity">
    <reaction evidence="16 17">
        <text>a ubiquinone + NADH + 5 H(+)(in) = a ubiquinol + NAD(+) + 4 H(+)(out)</text>
        <dbReference type="Rhea" id="RHEA:29091"/>
        <dbReference type="Rhea" id="RHEA-COMP:9565"/>
        <dbReference type="Rhea" id="RHEA-COMP:9566"/>
        <dbReference type="ChEBI" id="CHEBI:15378"/>
        <dbReference type="ChEBI" id="CHEBI:16389"/>
        <dbReference type="ChEBI" id="CHEBI:17976"/>
        <dbReference type="ChEBI" id="CHEBI:57540"/>
        <dbReference type="ChEBI" id="CHEBI:57945"/>
        <dbReference type="EC" id="7.1.1.2"/>
    </reaction>
</comment>
<comment type="similarity">
    <text evidence="3 17">Belongs to the complex I subunit 4 family.</text>
</comment>
<dbReference type="GO" id="GO:0031966">
    <property type="term" value="C:mitochondrial membrane"/>
    <property type="evidence" value="ECO:0007669"/>
    <property type="project" value="UniProtKB-SubCell"/>
</dbReference>
<keyword evidence="12 17" id="KW-0520">NAD</keyword>
<keyword evidence="9" id="KW-1278">Translocase</keyword>
<protein>
    <recommendedName>
        <fullName evidence="5 17">NADH-ubiquinone oxidoreductase chain 4</fullName>
        <ecNumber evidence="4 17">7.1.1.2</ecNumber>
    </recommendedName>
</protein>